<comment type="caution">
    <text evidence="1">The sequence shown here is derived from an EMBL/GenBank/DDBJ whole genome shotgun (WGS) entry which is preliminary data.</text>
</comment>
<accession>A0A0F9FB62</accession>
<reference evidence="1" key="1">
    <citation type="journal article" date="2015" name="Nature">
        <title>Complex archaea that bridge the gap between prokaryotes and eukaryotes.</title>
        <authorList>
            <person name="Spang A."/>
            <person name="Saw J.H."/>
            <person name="Jorgensen S.L."/>
            <person name="Zaremba-Niedzwiedzka K."/>
            <person name="Martijn J."/>
            <person name="Lind A.E."/>
            <person name="van Eijk R."/>
            <person name="Schleper C."/>
            <person name="Guy L."/>
            <person name="Ettema T.J."/>
        </authorList>
    </citation>
    <scope>NUCLEOTIDE SEQUENCE</scope>
</reference>
<evidence type="ECO:0000313" key="1">
    <source>
        <dbReference type="EMBL" id="KKL83478.1"/>
    </source>
</evidence>
<proteinExistence type="predicted"/>
<name>A0A0F9FB62_9ZZZZ</name>
<gene>
    <name evidence="1" type="ORF">LCGC14_1974250</name>
</gene>
<sequence>MAYKYLCGTPTEHCNGSKYTT</sequence>
<organism evidence="1">
    <name type="scientific">marine sediment metagenome</name>
    <dbReference type="NCBI Taxonomy" id="412755"/>
    <lineage>
        <taxon>unclassified sequences</taxon>
        <taxon>metagenomes</taxon>
        <taxon>ecological metagenomes</taxon>
    </lineage>
</organism>
<dbReference type="AlphaFoldDB" id="A0A0F9FB62"/>
<dbReference type="EMBL" id="LAZR01021968">
    <property type="protein sequence ID" value="KKL83478.1"/>
    <property type="molecule type" value="Genomic_DNA"/>
</dbReference>
<feature type="non-terminal residue" evidence="1">
    <location>
        <position position="21"/>
    </location>
</feature>
<protein>
    <submittedName>
        <fullName evidence="1">Uncharacterized protein</fullName>
    </submittedName>
</protein>